<dbReference type="SMART" id="SM01038">
    <property type="entry name" value="Bgal_small_N"/>
    <property type="match status" value="1"/>
</dbReference>
<dbReference type="InterPro" id="IPR050347">
    <property type="entry name" value="Bact_Beta-galactosidase"/>
</dbReference>
<dbReference type="EMBL" id="JASCXX010000007">
    <property type="protein sequence ID" value="MDI6448967.1"/>
    <property type="molecule type" value="Genomic_DNA"/>
</dbReference>
<dbReference type="PANTHER" id="PTHR46323:SF2">
    <property type="entry name" value="BETA-GALACTOSIDASE"/>
    <property type="match status" value="1"/>
</dbReference>
<feature type="domain" description="Beta galactosidase small chain/" evidence="11">
    <location>
        <begin position="778"/>
        <end position="1049"/>
    </location>
</feature>
<dbReference type="Gene3D" id="2.60.40.10">
    <property type="entry name" value="Immunoglobulins"/>
    <property type="match status" value="2"/>
</dbReference>
<dbReference type="AlphaFoldDB" id="A0AAW6TUG1"/>
<comment type="catalytic activity">
    <reaction evidence="1 9">
        <text>Hydrolysis of terminal non-reducing beta-D-galactose residues in beta-D-galactosides.</text>
        <dbReference type="EC" id="3.2.1.23"/>
    </reaction>
</comment>
<dbReference type="InterPro" id="IPR032312">
    <property type="entry name" value="LacZ_4"/>
</dbReference>
<feature type="signal peptide" evidence="10">
    <location>
        <begin position="1"/>
        <end position="27"/>
    </location>
</feature>
<dbReference type="GO" id="GO:0030246">
    <property type="term" value="F:carbohydrate binding"/>
    <property type="evidence" value="ECO:0007669"/>
    <property type="project" value="InterPro"/>
</dbReference>
<evidence type="ECO:0000256" key="1">
    <source>
        <dbReference type="ARBA" id="ARBA00001412"/>
    </source>
</evidence>
<dbReference type="Pfam" id="PF16353">
    <property type="entry name" value="LacZ_4"/>
    <property type="match status" value="1"/>
</dbReference>
<sequence length="1070" mass="121008">MSKLPGFSVLSSVLFLSVLLFPLGASAGSAPALPLDWENEQMIGFNKEPAHCTLTPYGDIESALEGIREASPFYRSLNGTWKFHWVSKPAERPTDFYKPAFDVSGWDDIRVPANWQEFGYGRPIYLNMLYPFPPNPPRIPHDYNPVGSYRRVFEIPASWDGREVFLHFAGVDSAFYVWVNGCKVGYSQDSMTAAEFNVTEYLRPGKNVLAVEVYRWSDGSYLEDQDMWRLSGIHRGVHLFATPKVHIRDFFVRSTLDDLYQDGILMIRPKLATYADVPLQGWTVQARLYDDRKESVLGEPLKIDVKAILNERYPQRDNVKFALMETRIPNPRKWSAETPNLYTLVLSLHDADGNVIEAESCRVGFRKVEIKDGQLLVNGRSIKLFGVNRHEHDPDHGRAVPLGRMIQDIKLLKQNNINAVRTSHYPNDPQWYELCDLYGIYLIDEANLETHGQGGYLSNVPSWHSAFVDRAVRMVERDKNHPSVIIWSLGNESGCGPNHAAMAAWIRDYDPTRPIHYEGAVGEPRDPYYVDMRSRMYARIPEIVRMATDPRDERPMVLCEYAHAMGNSVGNLKEYWDAIRTHKRLIGGFIWDWVDQGLRKYDDDGSMFWAYGGDFGDNPNDGNFCCNGLVQPDRKPNPSLYEVKKVYQRIHVTPVDAAAGVVAVANEYDFVDLGFVDATWELSRDGTVIQKGELPKLAVVVGSTQNVTIPFTAPMPDSAAEYWLTVAFALAEDHRWAPKGHIVAWDQFQIPFQTPAPTVADFRLMADVTLHQESEAYTVNNPHFKVTVGNRSGALESFVFRGVELVAAPLAPNFWRPPIDNDNGNGMPRRLGVWRKAGPDRTIESVRAEQINPKMVRITVEATLPVGDGTRCVTTYDVYGTGDVVVAMSVTPSGDRIPDLPRYGMQMAIPGQFSRMTWFGRGPQETYWDRQTGAAVGRYSGRVEEQIHVYVRPQENGNKTDVRWMTLTNDHGAGLLAVGMPLLSASAWPFSMEDLEKATHIHKLPRRTFITVNLDDKQMGVGGDDSWGARPHPQYTLPAKPYTYRFRLRPYSPDMGDIASLARYELPVVR</sequence>
<feature type="chain" id="PRO_5043947400" description="Beta-galactosidase" evidence="10">
    <location>
        <begin position="28"/>
        <end position="1070"/>
    </location>
</feature>
<comment type="caution">
    <text evidence="12">The sequence shown here is derived from an EMBL/GenBank/DDBJ whole genome shotgun (WGS) entry which is preliminary data.</text>
</comment>
<keyword evidence="6 9" id="KW-0378">Hydrolase</keyword>
<evidence type="ECO:0000313" key="13">
    <source>
        <dbReference type="Proteomes" id="UP001431776"/>
    </source>
</evidence>
<dbReference type="SUPFAM" id="SSF74650">
    <property type="entry name" value="Galactose mutarotase-like"/>
    <property type="match status" value="1"/>
</dbReference>
<dbReference type="InterPro" id="IPR011013">
    <property type="entry name" value="Gal_mutarotase_sf_dom"/>
</dbReference>
<dbReference type="InterPro" id="IPR023232">
    <property type="entry name" value="Glyco_hydro_2_AS"/>
</dbReference>
<dbReference type="PROSITE" id="PS00608">
    <property type="entry name" value="GLYCOSYL_HYDROL_F2_2"/>
    <property type="match status" value="1"/>
</dbReference>
<dbReference type="PRINTS" id="PR00132">
    <property type="entry name" value="GLHYDRLASE2"/>
</dbReference>
<comment type="similarity">
    <text evidence="3 9">Belongs to the glycosyl hydrolase 2 family.</text>
</comment>
<evidence type="ECO:0000256" key="2">
    <source>
        <dbReference type="ARBA" id="ARBA00001959"/>
    </source>
</evidence>
<dbReference type="SUPFAM" id="SSF49785">
    <property type="entry name" value="Galactose-binding domain-like"/>
    <property type="match status" value="1"/>
</dbReference>
<evidence type="ECO:0000256" key="9">
    <source>
        <dbReference type="RuleBase" id="RU361154"/>
    </source>
</evidence>
<dbReference type="InterPro" id="IPR006102">
    <property type="entry name" value="Ig-like_GH2"/>
</dbReference>
<dbReference type="RefSeq" id="WP_349244376.1">
    <property type="nucleotide sequence ID" value="NZ_JASCXX010000007.1"/>
</dbReference>
<dbReference type="InterPro" id="IPR006103">
    <property type="entry name" value="Glyco_hydro_2_cat"/>
</dbReference>
<evidence type="ECO:0000256" key="5">
    <source>
        <dbReference type="ARBA" id="ARBA00013303"/>
    </source>
</evidence>
<dbReference type="InterPro" id="IPR023230">
    <property type="entry name" value="Glyco_hydro_2_CS"/>
</dbReference>
<dbReference type="Pfam" id="PF02929">
    <property type="entry name" value="Bgal_small_N"/>
    <property type="match status" value="1"/>
</dbReference>
<evidence type="ECO:0000259" key="11">
    <source>
        <dbReference type="SMART" id="SM01038"/>
    </source>
</evidence>
<dbReference type="Pfam" id="PF02837">
    <property type="entry name" value="Glyco_hydro_2_N"/>
    <property type="match status" value="1"/>
</dbReference>
<protein>
    <recommendedName>
        <fullName evidence="5 9">Beta-galactosidase</fullName>
        <ecNumber evidence="4 9">3.2.1.23</ecNumber>
    </recommendedName>
    <alternativeName>
        <fullName evidence="8 9">Lactase</fullName>
    </alternativeName>
</protein>
<evidence type="ECO:0000256" key="4">
    <source>
        <dbReference type="ARBA" id="ARBA00012756"/>
    </source>
</evidence>
<dbReference type="Gene3D" id="2.60.120.260">
    <property type="entry name" value="Galactose-binding domain-like"/>
    <property type="match status" value="1"/>
</dbReference>
<dbReference type="SUPFAM" id="SSF49303">
    <property type="entry name" value="beta-Galactosidase/glucuronidase domain"/>
    <property type="match status" value="2"/>
</dbReference>
<dbReference type="GO" id="GO:0004565">
    <property type="term" value="F:beta-galactosidase activity"/>
    <property type="evidence" value="ECO:0007669"/>
    <property type="project" value="UniProtKB-EC"/>
</dbReference>
<keyword evidence="13" id="KW-1185">Reference proteome</keyword>
<gene>
    <name evidence="12" type="ORF">QJ522_07905</name>
</gene>
<dbReference type="InterPro" id="IPR006104">
    <property type="entry name" value="Glyco_hydro_2_N"/>
</dbReference>
<dbReference type="InterPro" id="IPR013783">
    <property type="entry name" value="Ig-like_fold"/>
</dbReference>
<dbReference type="InterPro" id="IPR014718">
    <property type="entry name" value="GH-type_carb-bd"/>
</dbReference>
<evidence type="ECO:0000256" key="7">
    <source>
        <dbReference type="ARBA" id="ARBA00023295"/>
    </source>
</evidence>
<dbReference type="PROSITE" id="PS00719">
    <property type="entry name" value="GLYCOSYL_HYDROL_F2_1"/>
    <property type="match status" value="1"/>
</dbReference>
<dbReference type="Pfam" id="PF00703">
    <property type="entry name" value="Glyco_hydro_2"/>
    <property type="match status" value="1"/>
</dbReference>
<organism evidence="12 13">
    <name type="scientific">Anaerobaca lacustris</name>
    <dbReference type="NCBI Taxonomy" id="3044600"/>
    <lineage>
        <taxon>Bacteria</taxon>
        <taxon>Pseudomonadati</taxon>
        <taxon>Planctomycetota</taxon>
        <taxon>Phycisphaerae</taxon>
        <taxon>Sedimentisphaerales</taxon>
        <taxon>Anaerobacaceae</taxon>
        <taxon>Anaerobaca</taxon>
    </lineage>
</organism>
<proteinExistence type="inferred from homology"/>
<dbReference type="PANTHER" id="PTHR46323">
    <property type="entry name" value="BETA-GALACTOSIDASE"/>
    <property type="match status" value="1"/>
</dbReference>
<evidence type="ECO:0000256" key="8">
    <source>
        <dbReference type="ARBA" id="ARBA00032230"/>
    </source>
</evidence>
<evidence type="ECO:0000256" key="6">
    <source>
        <dbReference type="ARBA" id="ARBA00022801"/>
    </source>
</evidence>
<comment type="cofactor">
    <cofactor evidence="2">
        <name>Na(+)</name>
        <dbReference type="ChEBI" id="CHEBI:29101"/>
    </cofactor>
</comment>
<dbReference type="InterPro" id="IPR006101">
    <property type="entry name" value="Glyco_hydro_2"/>
</dbReference>
<dbReference type="InterPro" id="IPR008979">
    <property type="entry name" value="Galactose-bd-like_sf"/>
</dbReference>
<dbReference type="Proteomes" id="UP001431776">
    <property type="component" value="Unassembled WGS sequence"/>
</dbReference>
<dbReference type="Gene3D" id="2.70.98.10">
    <property type="match status" value="1"/>
</dbReference>
<dbReference type="GO" id="GO:0009341">
    <property type="term" value="C:beta-galactosidase complex"/>
    <property type="evidence" value="ECO:0007669"/>
    <property type="project" value="InterPro"/>
</dbReference>
<evidence type="ECO:0000313" key="12">
    <source>
        <dbReference type="EMBL" id="MDI6448967.1"/>
    </source>
</evidence>
<dbReference type="GO" id="GO:0005990">
    <property type="term" value="P:lactose catabolic process"/>
    <property type="evidence" value="ECO:0007669"/>
    <property type="project" value="TreeGrafter"/>
</dbReference>
<dbReference type="FunFam" id="2.60.40.10:FF:000680">
    <property type="entry name" value="Beta-galactosidase"/>
    <property type="match status" value="1"/>
</dbReference>
<dbReference type="InterPro" id="IPR036156">
    <property type="entry name" value="Beta-gal/glucu_dom_sf"/>
</dbReference>
<evidence type="ECO:0000256" key="3">
    <source>
        <dbReference type="ARBA" id="ARBA00007401"/>
    </source>
</evidence>
<dbReference type="SUPFAM" id="SSF51445">
    <property type="entry name" value="(Trans)glycosidases"/>
    <property type="match status" value="1"/>
</dbReference>
<dbReference type="Gene3D" id="3.20.20.80">
    <property type="entry name" value="Glycosidases"/>
    <property type="match status" value="1"/>
</dbReference>
<evidence type="ECO:0000256" key="10">
    <source>
        <dbReference type="SAM" id="SignalP"/>
    </source>
</evidence>
<accession>A0AAW6TUG1</accession>
<keyword evidence="10" id="KW-0732">Signal</keyword>
<dbReference type="InterPro" id="IPR004199">
    <property type="entry name" value="B-gal_small/dom_5"/>
</dbReference>
<dbReference type="EC" id="3.2.1.23" evidence="4 9"/>
<dbReference type="Pfam" id="PF02836">
    <property type="entry name" value="Glyco_hydro_2_C"/>
    <property type="match status" value="1"/>
</dbReference>
<dbReference type="FunFam" id="3.20.20.80:FF:000018">
    <property type="entry name" value="Beta-galactosidase"/>
    <property type="match status" value="1"/>
</dbReference>
<dbReference type="InterPro" id="IPR017853">
    <property type="entry name" value="GH"/>
</dbReference>
<keyword evidence="7 9" id="KW-0326">Glycosidase</keyword>
<reference evidence="12" key="1">
    <citation type="submission" date="2023-05" db="EMBL/GenBank/DDBJ databases">
        <title>Anaerotaeda fermentans gen. nov., sp. nov., a novel anaerobic planctomycete of the new family within the order Sedimentisphaerales isolated from Taman Peninsula, Russia.</title>
        <authorList>
            <person name="Khomyakova M.A."/>
            <person name="Merkel A.Y."/>
            <person name="Slobodkin A.I."/>
        </authorList>
    </citation>
    <scope>NUCLEOTIDE SEQUENCE</scope>
    <source>
        <strain evidence="12">M17dextr</strain>
    </source>
</reference>
<name>A0AAW6TUG1_9BACT</name>